<comment type="caution">
    <text evidence="1">The sequence shown here is derived from an EMBL/GenBank/DDBJ whole genome shotgun (WGS) entry which is preliminary data.</text>
</comment>
<gene>
    <name evidence="1" type="ORF">MENTE1834_LOCUS31845</name>
</gene>
<reference evidence="1" key="1">
    <citation type="submission" date="2023-11" db="EMBL/GenBank/DDBJ databases">
        <authorList>
            <person name="Poullet M."/>
        </authorList>
    </citation>
    <scope>NUCLEOTIDE SEQUENCE</scope>
    <source>
        <strain evidence="1">E1834</strain>
    </source>
</reference>
<keyword evidence="2" id="KW-1185">Reference proteome</keyword>
<proteinExistence type="predicted"/>
<organism evidence="1 2">
    <name type="scientific">Meloidogyne enterolobii</name>
    <name type="common">Root-knot nematode worm</name>
    <name type="synonym">Meloidogyne mayaguensis</name>
    <dbReference type="NCBI Taxonomy" id="390850"/>
    <lineage>
        <taxon>Eukaryota</taxon>
        <taxon>Metazoa</taxon>
        <taxon>Ecdysozoa</taxon>
        <taxon>Nematoda</taxon>
        <taxon>Chromadorea</taxon>
        <taxon>Rhabditida</taxon>
        <taxon>Tylenchina</taxon>
        <taxon>Tylenchomorpha</taxon>
        <taxon>Tylenchoidea</taxon>
        <taxon>Meloidogynidae</taxon>
        <taxon>Meloidogyninae</taxon>
        <taxon>Meloidogyne</taxon>
    </lineage>
</organism>
<protein>
    <submittedName>
        <fullName evidence="1">Uncharacterized protein</fullName>
    </submittedName>
</protein>
<name>A0ACB1A1V7_MELEN</name>
<evidence type="ECO:0000313" key="1">
    <source>
        <dbReference type="EMBL" id="CAK5084451.1"/>
    </source>
</evidence>
<sequence length="782" mass="90762">MTPFIPPLMSKDVCHRCSKPVYPTDKIGPLKDGTFFHQGCFKCYLCGSRLALKTYCNNRESIDDREVYCRSHVPIAKPHDPTLPPPLPSPAEYLNGNNNGVEQHNNNRQRQLDAGLQDLKIAHAMKVTQVRKPYPKIQHGGAKYIVDYDTQSRLELLHRQKEDKLYEEFEAEREKEFQKVEKEFKEEWERNLIEISKKYGNVKNSELLKELTIKKDKKLETINFKLKERERTKTHEMVDQQAKEMLDLWRQARYQQRDYDVDEVSSSCSSTGVPSSYPTTPPPPMPPSCSKRHIYTDTSVFTQIDQLAVSVASQEMQTFTELVRSLTAGARSDVDKARAIYRWITVKNLNVMTFDPNLDKDNPMSLLRGIKYGTESYHVLFKRLCSYAGLHCDVIKGFSKSAGYQPGIPFPDNRFRNTWNAAFLDGSWRFVQCNWGARHLVNAKDLGVKNGDRRSIEDKNEIEGDANLRYEYDDHYFMTDPEEMIYEFFPDDAQWQLLPRPITLKQFEQLPFVRSLFFRFGLHFTDPRLQAILKADRSGAVGISLSMGPESTKNLIFHYLRFFDGTENSETLQNGCSLKRYVMQSMNTKNDVVLFRVHVPTSEPLLLDIFANSVSPEHYLTGQPVKFKSVCKFKIICEHLCHVMVPLPECASGEWGPYKATRLFGLIPITHEDPIINCGQYCDIRFRMLRPLNEFVANLHRNGVDSKRLQRCVQCSVYENEILISLEFPDEGQYGLELYTRWEFKIKKSIQIFYLRDSNQKTLNGKQLFTHCCKYLINSRVQ</sequence>
<evidence type="ECO:0000313" key="2">
    <source>
        <dbReference type="Proteomes" id="UP001497535"/>
    </source>
</evidence>
<dbReference type="Proteomes" id="UP001497535">
    <property type="component" value="Unassembled WGS sequence"/>
</dbReference>
<accession>A0ACB1A1V7</accession>
<dbReference type="EMBL" id="CAVMJV010000053">
    <property type="protein sequence ID" value="CAK5084451.1"/>
    <property type="molecule type" value="Genomic_DNA"/>
</dbReference>